<dbReference type="EMBL" id="JAPDFR010000001">
    <property type="protein sequence ID" value="KAK0391968.1"/>
    <property type="molecule type" value="Genomic_DNA"/>
</dbReference>
<dbReference type="Gene3D" id="3.30.70.100">
    <property type="match status" value="1"/>
</dbReference>
<evidence type="ECO:0000259" key="2">
    <source>
        <dbReference type="Pfam" id="PF07110"/>
    </source>
</evidence>
<evidence type="ECO:0000256" key="1">
    <source>
        <dbReference type="ARBA" id="ARBA00005986"/>
    </source>
</evidence>
<reference evidence="3" key="1">
    <citation type="submission" date="2022-10" db="EMBL/GenBank/DDBJ databases">
        <title>Determination and structural analysis of whole genome sequence of Sarocladium strictum F4-1.</title>
        <authorList>
            <person name="Hu L."/>
            <person name="Jiang Y."/>
        </authorList>
    </citation>
    <scope>NUCLEOTIDE SEQUENCE</scope>
    <source>
        <strain evidence="3">F4-1</strain>
    </source>
</reference>
<dbReference type="InterPro" id="IPR011008">
    <property type="entry name" value="Dimeric_a/b-barrel"/>
</dbReference>
<name>A0AA39LC95_SARSR</name>
<evidence type="ECO:0000313" key="3">
    <source>
        <dbReference type="EMBL" id="KAK0391968.1"/>
    </source>
</evidence>
<dbReference type="Proteomes" id="UP001175261">
    <property type="component" value="Unassembled WGS sequence"/>
</dbReference>
<comment type="caution">
    <text evidence="3">The sequence shown here is derived from an EMBL/GenBank/DDBJ whole genome shotgun (WGS) entry which is preliminary data.</text>
</comment>
<dbReference type="InterPro" id="IPR009799">
    <property type="entry name" value="EthD_dom"/>
</dbReference>
<sequence length="137" mass="15555">MKFLPGALPLATTGFQALMLGRRLQTLTPEQYRDHYENVHIPLMKNLTGDAFPLSHVRHYISRSEDPNAEDGLTWPANLFMGGDQADFDFDAVAVLTWRDREHFDANLAFFADEETGKIIADDEAKFSEWVKGVLLQ</sequence>
<comment type="similarity">
    <text evidence="1">Belongs to the tpcK family.</text>
</comment>
<evidence type="ECO:0000313" key="4">
    <source>
        <dbReference type="Proteomes" id="UP001175261"/>
    </source>
</evidence>
<keyword evidence="4" id="KW-1185">Reference proteome</keyword>
<proteinExistence type="inferred from homology"/>
<organism evidence="3 4">
    <name type="scientific">Sarocladium strictum</name>
    <name type="common">Black bundle disease fungus</name>
    <name type="synonym">Acremonium strictum</name>
    <dbReference type="NCBI Taxonomy" id="5046"/>
    <lineage>
        <taxon>Eukaryota</taxon>
        <taxon>Fungi</taxon>
        <taxon>Dikarya</taxon>
        <taxon>Ascomycota</taxon>
        <taxon>Pezizomycotina</taxon>
        <taxon>Sordariomycetes</taxon>
        <taxon>Hypocreomycetidae</taxon>
        <taxon>Hypocreales</taxon>
        <taxon>Sarocladiaceae</taxon>
        <taxon>Sarocladium</taxon>
    </lineage>
</organism>
<gene>
    <name evidence="3" type="ORF">NLU13_1466</name>
</gene>
<dbReference type="SUPFAM" id="SSF54909">
    <property type="entry name" value="Dimeric alpha+beta barrel"/>
    <property type="match status" value="1"/>
</dbReference>
<dbReference type="AlphaFoldDB" id="A0AA39LC95"/>
<feature type="domain" description="EthD" evidence="2">
    <location>
        <begin position="25"/>
        <end position="128"/>
    </location>
</feature>
<dbReference type="GO" id="GO:0016491">
    <property type="term" value="F:oxidoreductase activity"/>
    <property type="evidence" value="ECO:0007669"/>
    <property type="project" value="InterPro"/>
</dbReference>
<accession>A0AA39LC95</accession>
<dbReference type="Pfam" id="PF07110">
    <property type="entry name" value="EthD"/>
    <property type="match status" value="1"/>
</dbReference>
<protein>
    <recommendedName>
        <fullName evidence="2">EthD domain-containing protein</fullName>
    </recommendedName>
</protein>